<dbReference type="OrthoDB" id="9811969at2"/>
<evidence type="ECO:0000313" key="6">
    <source>
        <dbReference type="EMBL" id="KRG67621.1"/>
    </source>
</evidence>
<keyword evidence="4 5" id="KW-0472">Membrane</keyword>
<comment type="caution">
    <text evidence="6">The sequence shown here is derived from an EMBL/GenBank/DDBJ whole genome shotgun (WGS) entry which is preliminary data.</text>
</comment>
<keyword evidence="3 5" id="KW-1133">Transmembrane helix</keyword>
<dbReference type="Proteomes" id="UP000052052">
    <property type="component" value="Unassembled WGS sequence"/>
</dbReference>
<dbReference type="AlphaFoldDB" id="A0A0R0CE30"/>
<dbReference type="Pfam" id="PF04191">
    <property type="entry name" value="PEMT"/>
    <property type="match status" value="1"/>
</dbReference>
<keyword evidence="7" id="KW-1185">Reference proteome</keyword>
<evidence type="ECO:0008006" key="8">
    <source>
        <dbReference type="Google" id="ProtNLM"/>
    </source>
</evidence>
<dbReference type="Gene3D" id="1.20.120.1630">
    <property type="match status" value="1"/>
</dbReference>
<name>A0A0R0CE30_9GAMM</name>
<evidence type="ECO:0000256" key="4">
    <source>
        <dbReference type="ARBA" id="ARBA00023136"/>
    </source>
</evidence>
<dbReference type="PANTHER" id="PTHR43847">
    <property type="entry name" value="BLL3993 PROTEIN"/>
    <property type="match status" value="1"/>
</dbReference>
<sequence>MLSALETKIPPPVVLLVLAILIWALPGSSSTSARTLTGGLLVLAGLLINGWPKRLFRRLGTTINPLHPERSSVLITSGLYRYSRNPMYLGYALALLGWVVCQGKLAGFIAVVIFIGYVTRLQIVPEERELAARFPMRYATYKQAVRRWI</sequence>
<dbReference type="RefSeq" id="WP_057660629.1">
    <property type="nucleotide sequence ID" value="NZ_LDJL01000020.1"/>
</dbReference>
<feature type="transmembrane region" description="Helical" evidence="5">
    <location>
        <begin position="88"/>
        <end position="118"/>
    </location>
</feature>
<dbReference type="PANTHER" id="PTHR43847:SF1">
    <property type="entry name" value="BLL3993 PROTEIN"/>
    <property type="match status" value="1"/>
</dbReference>
<evidence type="ECO:0000256" key="5">
    <source>
        <dbReference type="SAM" id="Phobius"/>
    </source>
</evidence>
<gene>
    <name evidence="6" type="ORF">ABB29_15360</name>
</gene>
<organism evidence="6 7">
    <name type="scientific">Pseudoxanthomonas dokdonensis</name>
    <dbReference type="NCBI Taxonomy" id="344882"/>
    <lineage>
        <taxon>Bacteria</taxon>
        <taxon>Pseudomonadati</taxon>
        <taxon>Pseudomonadota</taxon>
        <taxon>Gammaproteobacteria</taxon>
        <taxon>Lysobacterales</taxon>
        <taxon>Lysobacteraceae</taxon>
        <taxon>Pseudoxanthomonas</taxon>
    </lineage>
</organism>
<protein>
    <recommendedName>
        <fullName evidence="8">Protein-S-isoprenylcysteine methyltransferase</fullName>
    </recommendedName>
</protein>
<comment type="subcellular location">
    <subcellularLocation>
        <location evidence="1">Endomembrane system</location>
        <topology evidence="1">Multi-pass membrane protein</topology>
    </subcellularLocation>
</comment>
<reference evidence="6 7" key="1">
    <citation type="submission" date="2015-05" db="EMBL/GenBank/DDBJ databases">
        <title>Genome sequencing and analysis of members of genus Stenotrophomonas.</title>
        <authorList>
            <person name="Patil P.P."/>
            <person name="Midha S."/>
            <person name="Patil P.B."/>
        </authorList>
    </citation>
    <scope>NUCLEOTIDE SEQUENCE [LARGE SCALE GENOMIC DNA]</scope>
    <source>
        <strain evidence="6 7">DSM 21858</strain>
    </source>
</reference>
<evidence type="ECO:0000256" key="2">
    <source>
        <dbReference type="ARBA" id="ARBA00022692"/>
    </source>
</evidence>
<keyword evidence="2 5" id="KW-0812">Transmembrane</keyword>
<dbReference type="InterPro" id="IPR052527">
    <property type="entry name" value="Metal_cation-efflux_comp"/>
</dbReference>
<accession>A0A0R0CE30</accession>
<dbReference type="InterPro" id="IPR007318">
    <property type="entry name" value="Phopholipid_MeTrfase"/>
</dbReference>
<dbReference type="PATRIC" id="fig|344882.3.peg.1805"/>
<proteinExistence type="predicted"/>
<evidence type="ECO:0000256" key="3">
    <source>
        <dbReference type="ARBA" id="ARBA00022989"/>
    </source>
</evidence>
<evidence type="ECO:0000256" key="1">
    <source>
        <dbReference type="ARBA" id="ARBA00004127"/>
    </source>
</evidence>
<evidence type="ECO:0000313" key="7">
    <source>
        <dbReference type="Proteomes" id="UP000052052"/>
    </source>
</evidence>
<dbReference type="EMBL" id="LDJL01000020">
    <property type="protein sequence ID" value="KRG67621.1"/>
    <property type="molecule type" value="Genomic_DNA"/>
</dbReference>
<dbReference type="GO" id="GO:0012505">
    <property type="term" value="C:endomembrane system"/>
    <property type="evidence" value="ECO:0007669"/>
    <property type="project" value="UniProtKB-SubCell"/>
</dbReference>